<dbReference type="GeneID" id="42058050"/>
<organism evidence="2 3">
    <name type="scientific">Fusarium proliferatum (strain ET1)</name>
    <name type="common">Orchid endophyte fungus</name>
    <dbReference type="NCBI Taxonomy" id="1227346"/>
    <lineage>
        <taxon>Eukaryota</taxon>
        <taxon>Fungi</taxon>
        <taxon>Dikarya</taxon>
        <taxon>Ascomycota</taxon>
        <taxon>Pezizomycotina</taxon>
        <taxon>Sordariomycetes</taxon>
        <taxon>Hypocreomycetidae</taxon>
        <taxon>Hypocreales</taxon>
        <taxon>Nectriaceae</taxon>
        <taxon>Fusarium</taxon>
        <taxon>Fusarium fujikuroi species complex</taxon>
    </lineage>
</organism>
<dbReference type="AlphaFoldDB" id="A0A1L7W4G5"/>
<evidence type="ECO:0000313" key="3">
    <source>
        <dbReference type="Proteomes" id="UP000183971"/>
    </source>
</evidence>
<keyword evidence="1" id="KW-0732">Signal</keyword>
<name>A0A1L7W4G5_FUSPR</name>
<dbReference type="RefSeq" id="XP_031088053.1">
    <property type="nucleotide sequence ID" value="XM_031222611.1"/>
</dbReference>
<reference evidence="3" key="1">
    <citation type="journal article" date="2016" name="Genome Biol. Evol.">
        <title>Comparative 'omics' of the Fusarium fujikuroi species complex highlights differences in genetic potential and metabolite synthesis.</title>
        <authorList>
            <person name="Niehaus E.-M."/>
            <person name="Muensterkoetter M."/>
            <person name="Proctor R.H."/>
            <person name="Brown D.W."/>
            <person name="Sharon A."/>
            <person name="Idan Y."/>
            <person name="Oren-Young L."/>
            <person name="Sieber C.M."/>
            <person name="Novak O."/>
            <person name="Pencik A."/>
            <person name="Tarkowska D."/>
            <person name="Hromadova K."/>
            <person name="Freeman S."/>
            <person name="Maymon M."/>
            <person name="Elazar M."/>
            <person name="Youssef S.A."/>
            <person name="El-Shabrawy E.S.M."/>
            <person name="Shalaby A.B.A."/>
            <person name="Houterman P."/>
            <person name="Brock N.L."/>
            <person name="Burkhardt I."/>
            <person name="Tsavkelova E.A."/>
            <person name="Dickschat J.S."/>
            <person name="Galuszka P."/>
            <person name="Gueldener U."/>
            <person name="Tudzynski B."/>
        </authorList>
    </citation>
    <scope>NUCLEOTIDE SEQUENCE [LARGE SCALE GENOMIC DNA]</scope>
    <source>
        <strain evidence="3">ET1</strain>
    </source>
</reference>
<feature type="signal peptide" evidence="1">
    <location>
        <begin position="1"/>
        <end position="21"/>
    </location>
</feature>
<feature type="chain" id="PRO_5012024335" description="Secreted protein" evidence="1">
    <location>
        <begin position="22"/>
        <end position="164"/>
    </location>
</feature>
<dbReference type="EMBL" id="FJOF01000012">
    <property type="protein sequence ID" value="CZR47519.1"/>
    <property type="molecule type" value="Genomic_DNA"/>
</dbReference>
<dbReference type="Proteomes" id="UP000183971">
    <property type="component" value="Unassembled WGS sequence"/>
</dbReference>
<sequence length="164" mass="18316">MIRARPRVISTLHSLPLLVAACFVESPYPSYLTCPVALPDRNGRGRTWVQVLSGLLPPLRPAAPALESPMRPQDKTVAFSERRLGIFYVHPLTETCGTHPPCPGRQFRPFAGASSPGDEKEASPAEALRWGRFRVQHSTDMMRPHRTVTITATKFGWNEFLRAQ</sequence>
<dbReference type="VEuPathDB" id="FungiDB:FPRO_13186"/>
<protein>
    <recommendedName>
        <fullName evidence="4">Secreted protein</fullName>
    </recommendedName>
</protein>
<dbReference type="PROSITE" id="PS51257">
    <property type="entry name" value="PROKAR_LIPOPROTEIN"/>
    <property type="match status" value="1"/>
</dbReference>
<evidence type="ECO:0000313" key="2">
    <source>
        <dbReference type="EMBL" id="CZR47519.1"/>
    </source>
</evidence>
<gene>
    <name evidence="2" type="ORF">FPRO_13186</name>
</gene>
<keyword evidence="3" id="KW-1185">Reference proteome</keyword>
<evidence type="ECO:0000256" key="1">
    <source>
        <dbReference type="SAM" id="SignalP"/>
    </source>
</evidence>
<comment type="caution">
    <text evidence="2">The sequence shown here is derived from an EMBL/GenBank/DDBJ whole genome shotgun (WGS) entry which is preliminary data.</text>
</comment>
<evidence type="ECO:0008006" key="4">
    <source>
        <dbReference type="Google" id="ProtNLM"/>
    </source>
</evidence>
<proteinExistence type="predicted"/>
<accession>A0A1L7W4G5</accession>